<dbReference type="SUPFAM" id="SSF50630">
    <property type="entry name" value="Acid proteases"/>
    <property type="match status" value="1"/>
</dbReference>
<dbReference type="CDD" id="cd05481">
    <property type="entry name" value="retropepsin_like_LTR_1"/>
    <property type="match status" value="1"/>
</dbReference>
<dbReference type="Proteomes" id="UP001159428">
    <property type="component" value="Unassembled WGS sequence"/>
</dbReference>
<reference evidence="1 2" key="1">
    <citation type="submission" date="2022-05" db="EMBL/GenBank/DDBJ databases">
        <authorList>
            <consortium name="Genoscope - CEA"/>
            <person name="William W."/>
        </authorList>
    </citation>
    <scope>NUCLEOTIDE SEQUENCE [LARGE SCALE GENOMIC DNA]</scope>
</reference>
<protein>
    <submittedName>
        <fullName evidence="1">Uncharacterized protein</fullName>
    </submittedName>
</protein>
<keyword evidence="2" id="KW-1185">Reference proteome</keyword>
<dbReference type="PANTHER" id="PTHR37984:SF8">
    <property type="entry name" value="CCHC-TYPE DOMAIN-CONTAINING PROTEIN"/>
    <property type="match status" value="1"/>
</dbReference>
<dbReference type="EMBL" id="CALNXJ010000125">
    <property type="protein sequence ID" value="CAH3165904.1"/>
    <property type="molecule type" value="Genomic_DNA"/>
</dbReference>
<dbReference type="Gene3D" id="2.40.70.10">
    <property type="entry name" value="Acid Proteases"/>
    <property type="match status" value="1"/>
</dbReference>
<evidence type="ECO:0000313" key="2">
    <source>
        <dbReference type="Proteomes" id="UP001159428"/>
    </source>
</evidence>
<proteinExistence type="predicted"/>
<dbReference type="InterPro" id="IPR021109">
    <property type="entry name" value="Peptidase_aspartic_dom_sf"/>
</dbReference>
<name>A0AAU9Y1W9_9CNID</name>
<evidence type="ECO:0000313" key="1">
    <source>
        <dbReference type="EMBL" id="CAH3165904.1"/>
    </source>
</evidence>
<dbReference type="PANTHER" id="PTHR37984">
    <property type="entry name" value="PROTEIN CBG26694"/>
    <property type="match status" value="1"/>
</dbReference>
<sequence length="344" mass="38636">MPSSSIQPPTPLSFSGDLAANWKHFHQVWTNYVIITGLEKQTEEYRVALFLHCISSEALKTFNGNLAKTCNFGSLHDSLVRDRIVFGIQSKHMRQKLLQEHKLTLKKCIDICRSNEATSSQMKEIASGSNLEAVNKVEDPTHNTTRVTKTCHFCGNKHKMNKKKCPACGKQCQKCNGRNHFASVYIDSDVEFITSICLEEEYISQVSDNEYPKEIYAEMIINGSSLSFQVDCGASVNILPLKYVGDCAIKPSKKSLCMWNGTNITPVGSTRVIVRNPKNHERYSIEFVVVRETFTPLIGARAAQQMKLININNSNFITASPTRPSQPEVHQLTSTEKICSGIRR</sequence>
<dbReference type="AlphaFoldDB" id="A0AAU9Y1W9"/>
<accession>A0AAU9Y1W9</accession>
<organism evidence="1 2">
    <name type="scientific">Pocillopora meandrina</name>
    <dbReference type="NCBI Taxonomy" id="46732"/>
    <lineage>
        <taxon>Eukaryota</taxon>
        <taxon>Metazoa</taxon>
        <taxon>Cnidaria</taxon>
        <taxon>Anthozoa</taxon>
        <taxon>Hexacorallia</taxon>
        <taxon>Scleractinia</taxon>
        <taxon>Astrocoeniina</taxon>
        <taxon>Pocilloporidae</taxon>
        <taxon>Pocillopora</taxon>
    </lineage>
</organism>
<dbReference type="InterPro" id="IPR050951">
    <property type="entry name" value="Retrovirus_Pol_polyprotein"/>
</dbReference>
<comment type="caution">
    <text evidence="1">The sequence shown here is derived from an EMBL/GenBank/DDBJ whole genome shotgun (WGS) entry which is preliminary data.</text>
</comment>
<gene>
    <name evidence="1" type="ORF">PMEA_00004423</name>
</gene>